<dbReference type="RefSeq" id="XP_001447301.1">
    <property type="nucleotide sequence ID" value="XM_001447264.1"/>
</dbReference>
<feature type="repeat" description="WD" evidence="3">
    <location>
        <begin position="322"/>
        <end position="353"/>
    </location>
</feature>
<dbReference type="HOGENOM" id="CLU_000288_57_13_1"/>
<dbReference type="OrthoDB" id="414519at2759"/>
<dbReference type="SUPFAM" id="SSF50998">
    <property type="entry name" value="Quinoprotein alcohol dehydrogenase-like"/>
    <property type="match status" value="1"/>
</dbReference>
<dbReference type="InterPro" id="IPR015943">
    <property type="entry name" value="WD40/YVTN_repeat-like_dom_sf"/>
</dbReference>
<dbReference type="OMA" id="ILASRCG"/>
<keyword evidence="2" id="KW-0677">Repeat</keyword>
<dbReference type="InterPro" id="IPR011047">
    <property type="entry name" value="Quinoprotein_ADH-like_sf"/>
</dbReference>
<protein>
    <submittedName>
        <fullName evidence="4">Uncharacterized protein</fullName>
    </submittedName>
</protein>
<accession>A0DA37</accession>
<dbReference type="InterPro" id="IPR020472">
    <property type="entry name" value="WD40_PAC1"/>
</dbReference>
<dbReference type="PROSITE" id="PS50294">
    <property type="entry name" value="WD_REPEATS_REGION"/>
    <property type="match status" value="5"/>
</dbReference>
<feature type="repeat" description="WD" evidence="3">
    <location>
        <begin position="396"/>
        <end position="437"/>
    </location>
</feature>
<dbReference type="CDD" id="cd00200">
    <property type="entry name" value="WD40"/>
    <property type="match status" value="1"/>
</dbReference>
<dbReference type="InParanoid" id="A0DA37"/>
<dbReference type="Pfam" id="PF00805">
    <property type="entry name" value="Pentapeptide"/>
    <property type="match status" value="1"/>
</dbReference>
<dbReference type="GeneID" id="5033086"/>
<dbReference type="SMART" id="SM00320">
    <property type="entry name" value="WD40"/>
    <property type="match status" value="6"/>
</dbReference>
<dbReference type="Pfam" id="PF00400">
    <property type="entry name" value="WD40"/>
    <property type="match status" value="6"/>
</dbReference>
<feature type="repeat" description="WD" evidence="3">
    <location>
        <begin position="271"/>
        <end position="312"/>
    </location>
</feature>
<dbReference type="Gene3D" id="2.160.20.80">
    <property type="entry name" value="E3 ubiquitin-protein ligase SopA"/>
    <property type="match status" value="1"/>
</dbReference>
<dbReference type="eggNOG" id="KOG0266">
    <property type="taxonomic scope" value="Eukaryota"/>
</dbReference>
<dbReference type="STRING" id="5888.A0DA37"/>
<evidence type="ECO:0000256" key="3">
    <source>
        <dbReference type="PROSITE-ProRule" id="PRU00221"/>
    </source>
</evidence>
<keyword evidence="1 3" id="KW-0853">WD repeat</keyword>
<name>A0DA37_PARTE</name>
<feature type="repeat" description="WD" evidence="3">
    <location>
        <begin position="189"/>
        <end position="230"/>
    </location>
</feature>
<keyword evidence="5" id="KW-1185">Reference proteome</keyword>
<dbReference type="PANTHER" id="PTHR45333">
    <property type="entry name" value="MEMBRANE PROTEIN-RELATED"/>
    <property type="match status" value="1"/>
</dbReference>
<dbReference type="PROSITE" id="PS00678">
    <property type="entry name" value="WD_REPEATS_1"/>
    <property type="match status" value="3"/>
</dbReference>
<proteinExistence type="predicted"/>
<dbReference type="EMBL" id="CT868344">
    <property type="protein sequence ID" value="CAK79904.1"/>
    <property type="molecule type" value="Genomic_DNA"/>
</dbReference>
<sequence>MKMLQKERVSDSQKFLSNYQYQHSYSEYIFLQGNLELFDKQWKLNAVRNDIKNITNILQQIVQHNFNKINYSANVSKENIDILIKKVSNQENIINFFRFLIKLTSLDDRFIQSGSNSLHLLVEMKVDLRGQSFINIRIRNTSLYGANLVRCDLSLSEFDNVIISGMNLNGAKLFNCKWRNLGLHEGIELNGHEGEINQVCFSSDGKSLASCSDDTTIRLWDVKTGKIRTVLKGESEVSSVCFSFNGTILASRCGKYVYLWNLKTEKYIWKLNGHSSTKFQVCFSPDSTILAFDNGNNSICLWDVKTGQQKAKLDGHSNTCQVCFSPNGTTLASGNDDNSIYLWDVKTGQQKAKLDGHSSQVYSVCFSPDGTILASGSNDQSIRLWDVKTGQEKAKLDGHSFQVKSICFSPDGSTLASGSYGDSIRLWDIQTGKKKPNFLINS</sequence>
<dbReference type="Proteomes" id="UP000000600">
    <property type="component" value="Unassembled WGS sequence"/>
</dbReference>
<evidence type="ECO:0000256" key="2">
    <source>
        <dbReference type="ARBA" id="ARBA00022737"/>
    </source>
</evidence>
<dbReference type="PRINTS" id="PR00320">
    <property type="entry name" value="GPROTEINBRPT"/>
</dbReference>
<evidence type="ECO:0000313" key="5">
    <source>
        <dbReference type="Proteomes" id="UP000000600"/>
    </source>
</evidence>
<dbReference type="InterPro" id="IPR001680">
    <property type="entry name" value="WD40_rpt"/>
</dbReference>
<reference evidence="4 5" key="1">
    <citation type="journal article" date="2006" name="Nature">
        <title>Global trends of whole-genome duplications revealed by the ciliate Paramecium tetraurelia.</title>
        <authorList>
            <consortium name="Genoscope"/>
            <person name="Aury J.-M."/>
            <person name="Jaillon O."/>
            <person name="Duret L."/>
            <person name="Noel B."/>
            <person name="Jubin C."/>
            <person name="Porcel B.M."/>
            <person name="Segurens B."/>
            <person name="Daubin V."/>
            <person name="Anthouard V."/>
            <person name="Aiach N."/>
            <person name="Arnaiz O."/>
            <person name="Billaut A."/>
            <person name="Beisson J."/>
            <person name="Blanc I."/>
            <person name="Bouhouche K."/>
            <person name="Camara F."/>
            <person name="Duharcourt S."/>
            <person name="Guigo R."/>
            <person name="Gogendeau D."/>
            <person name="Katinka M."/>
            <person name="Keller A.-M."/>
            <person name="Kissmehl R."/>
            <person name="Klotz C."/>
            <person name="Koll F."/>
            <person name="Le Moue A."/>
            <person name="Lepere C."/>
            <person name="Malinsky S."/>
            <person name="Nowacki M."/>
            <person name="Nowak J.K."/>
            <person name="Plattner H."/>
            <person name="Poulain J."/>
            <person name="Ruiz F."/>
            <person name="Serrano V."/>
            <person name="Zagulski M."/>
            <person name="Dessen P."/>
            <person name="Betermier M."/>
            <person name="Weissenbach J."/>
            <person name="Scarpelli C."/>
            <person name="Schachter V."/>
            <person name="Sperling L."/>
            <person name="Meyer E."/>
            <person name="Cohen J."/>
            <person name="Wincker P."/>
        </authorList>
    </citation>
    <scope>NUCLEOTIDE SEQUENCE [LARGE SCALE GENOMIC DNA]</scope>
    <source>
        <strain evidence="4 5">Stock d4-2</strain>
    </source>
</reference>
<dbReference type="InterPro" id="IPR001646">
    <property type="entry name" value="5peptide_repeat"/>
</dbReference>
<dbReference type="PANTHER" id="PTHR45333:SF1">
    <property type="entry name" value="CHROMOSOME UNDETERMINED SCAFFOLD_625, WHOLE GENOME SHOTGUN SEQUENCE"/>
    <property type="match status" value="1"/>
</dbReference>
<gene>
    <name evidence="4" type="ORF">GSPATT00039354001</name>
</gene>
<organism evidence="4 5">
    <name type="scientific">Paramecium tetraurelia</name>
    <dbReference type="NCBI Taxonomy" id="5888"/>
    <lineage>
        <taxon>Eukaryota</taxon>
        <taxon>Sar</taxon>
        <taxon>Alveolata</taxon>
        <taxon>Ciliophora</taxon>
        <taxon>Intramacronucleata</taxon>
        <taxon>Oligohymenophorea</taxon>
        <taxon>Peniculida</taxon>
        <taxon>Parameciidae</taxon>
        <taxon>Paramecium</taxon>
    </lineage>
</organism>
<dbReference type="Gene3D" id="2.130.10.10">
    <property type="entry name" value="YVTN repeat-like/Quinoprotein amine dehydrogenase"/>
    <property type="match status" value="2"/>
</dbReference>
<dbReference type="AlphaFoldDB" id="A0DA37"/>
<dbReference type="PROSITE" id="PS50082">
    <property type="entry name" value="WD_REPEATS_2"/>
    <property type="match status" value="5"/>
</dbReference>
<evidence type="ECO:0000313" key="4">
    <source>
        <dbReference type="EMBL" id="CAK79904.1"/>
    </source>
</evidence>
<dbReference type="InterPro" id="IPR019775">
    <property type="entry name" value="WD40_repeat_CS"/>
</dbReference>
<feature type="repeat" description="WD" evidence="3">
    <location>
        <begin position="354"/>
        <end position="395"/>
    </location>
</feature>
<dbReference type="KEGG" id="ptm:GSPATT00039354001"/>
<evidence type="ECO:0000256" key="1">
    <source>
        <dbReference type="ARBA" id="ARBA00022574"/>
    </source>
</evidence>